<protein>
    <submittedName>
        <fullName evidence="4">Si:dkey-193c22.1</fullName>
    </submittedName>
</protein>
<dbReference type="PANTHER" id="PTHR48081:SF33">
    <property type="entry name" value="KYNURENINE FORMAMIDASE"/>
    <property type="match status" value="1"/>
</dbReference>
<dbReference type="Ensembl" id="ENSXMAT00000010250.2">
    <property type="protein sequence ID" value="ENSXMAP00000010236.2"/>
    <property type="gene ID" value="ENSXMAG00000010220.2"/>
</dbReference>
<evidence type="ECO:0000259" key="3">
    <source>
        <dbReference type="Pfam" id="PF20434"/>
    </source>
</evidence>
<evidence type="ECO:0000256" key="2">
    <source>
        <dbReference type="SAM" id="Phobius"/>
    </source>
</evidence>
<dbReference type="SUPFAM" id="SSF53474">
    <property type="entry name" value="alpha/beta-Hydrolases"/>
    <property type="match status" value="1"/>
</dbReference>
<dbReference type="STRING" id="8083.ENSXMAP00000010236"/>
<keyword evidence="1" id="KW-0378">Hydrolase</keyword>
<dbReference type="InParanoid" id="M4A6Z2"/>
<dbReference type="InterPro" id="IPR049492">
    <property type="entry name" value="BD-FAE-like_dom"/>
</dbReference>
<dbReference type="GO" id="GO:0004061">
    <property type="term" value="F:arylformamidase activity"/>
    <property type="evidence" value="ECO:0007669"/>
    <property type="project" value="TreeGrafter"/>
</dbReference>
<keyword evidence="5" id="KW-1185">Reference proteome</keyword>
<evidence type="ECO:0000313" key="5">
    <source>
        <dbReference type="Proteomes" id="UP000002852"/>
    </source>
</evidence>
<dbReference type="eggNOG" id="KOG1516">
    <property type="taxonomic scope" value="Eukaryota"/>
</dbReference>
<sequence length="351" mass="40818">CWCLPVIVGFLFVALPYFVCFVTQWFCGWPDKPGYKKYIEALNPRIYRLTFATLDLLKYFQYWKLYFQIKSWYRNEKNTKHYKKGIVYGRRSNKLDLFYPPIQNKFEFPPLVVFIYGGAWSTGHRSIYCLLARQMAEELNAAVVCPDYCTYPKGNVLMMIQDIADCLIWAQENGQKFSFDKNNIILVGHSAGAHLGVMTTLFLLDTREELVIESKKQQQILQSIRGVIMSGVYSIMDHYEHEKKRGIEYVSCMSRAMDGEKNFPYYSPVHIVQNLSEDKLSAPRFVLLHGNCDIVVPVESSTKFYKLLSSLSGKVSLHLLPTVNHTEMVTDLMLSSGRFYHPIFRCIEREF</sequence>
<dbReference type="Gene3D" id="3.40.50.1820">
    <property type="entry name" value="alpha/beta hydrolase"/>
    <property type="match status" value="1"/>
</dbReference>
<name>M4A6Z2_XIPMA</name>
<evidence type="ECO:0000313" key="4">
    <source>
        <dbReference type="Ensembl" id="ENSXMAP00000010236.2"/>
    </source>
</evidence>
<feature type="transmembrane region" description="Helical" evidence="2">
    <location>
        <begin position="6"/>
        <end position="27"/>
    </location>
</feature>
<dbReference type="AlphaFoldDB" id="M4A6Z2"/>
<dbReference type="Pfam" id="PF20434">
    <property type="entry name" value="BD-FAE"/>
    <property type="match status" value="1"/>
</dbReference>
<reference evidence="5" key="2">
    <citation type="journal article" date="2013" name="Nat. Genet.">
        <title>The genome of the platyfish, Xiphophorus maculatus, provides insights into evolutionary adaptation and several complex traits.</title>
        <authorList>
            <person name="Schartl M."/>
            <person name="Walter R.B."/>
            <person name="Shen Y."/>
            <person name="Garcia T."/>
            <person name="Catchen J."/>
            <person name="Amores A."/>
            <person name="Braasch I."/>
            <person name="Chalopin D."/>
            <person name="Volff J.N."/>
            <person name="Lesch K.P."/>
            <person name="Bisazza A."/>
            <person name="Minx P."/>
            <person name="Hillier L."/>
            <person name="Wilson R.K."/>
            <person name="Fuerstenberg S."/>
            <person name="Boore J."/>
            <person name="Searle S."/>
            <person name="Postlethwait J.H."/>
            <person name="Warren W.C."/>
        </authorList>
    </citation>
    <scope>NUCLEOTIDE SEQUENCE [LARGE SCALE GENOMIC DNA]</scope>
    <source>
        <strain evidence="5">JP 163 A</strain>
    </source>
</reference>
<reference evidence="5" key="1">
    <citation type="submission" date="2012-01" db="EMBL/GenBank/DDBJ databases">
        <authorList>
            <person name="Walter R."/>
            <person name="Schartl M."/>
            <person name="Warren W."/>
        </authorList>
    </citation>
    <scope>NUCLEOTIDE SEQUENCE [LARGE SCALE GENOMIC DNA]</scope>
    <source>
        <strain evidence="5">JP 163 A</strain>
    </source>
</reference>
<feature type="domain" description="BD-FAE-like" evidence="3">
    <location>
        <begin position="95"/>
        <end position="307"/>
    </location>
</feature>
<keyword evidence="2" id="KW-1133">Transmembrane helix</keyword>
<dbReference type="InterPro" id="IPR050300">
    <property type="entry name" value="GDXG_lipolytic_enzyme"/>
</dbReference>
<evidence type="ECO:0000256" key="1">
    <source>
        <dbReference type="ARBA" id="ARBA00022801"/>
    </source>
</evidence>
<accession>M4A6Z2</accession>
<dbReference type="Proteomes" id="UP000002852">
    <property type="component" value="Unassembled WGS sequence"/>
</dbReference>
<proteinExistence type="predicted"/>
<dbReference type="InterPro" id="IPR029058">
    <property type="entry name" value="AB_hydrolase_fold"/>
</dbReference>
<keyword evidence="2" id="KW-0812">Transmembrane</keyword>
<dbReference type="HOGENOM" id="CLU_012494_2_5_1"/>
<dbReference type="PANTHER" id="PTHR48081">
    <property type="entry name" value="AB HYDROLASE SUPERFAMILY PROTEIN C4A8.06C"/>
    <property type="match status" value="1"/>
</dbReference>
<reference evidence="4" key="3">
    <citation type="submission" date="2025-08" db="UniProtKB">
        <authorList>
            <consortium name="Ensembl"/>
        </authorList>
    </citation>
    <scope>IDENTIFICATION</scope>
    <source>
        <strain evidence="4">JP 163 A</strain>
    </source>
</reference>
<dbReference type="GeneTree" id="ENSGT00500000045469"/>
<reference evidence="4" key="4">
    <citation type="submission" date="2025-09" db="UniProtKB">
        <authorList>
            <consortium name="Ensembl"/>
        </authorList>
    </citation>
    <scope>IDENTIFICATION</scope>
    <source>
        <strain evidence="4">JP 163 A</strain>
    </source>
</reference>
<organism evidence="4 5">
    <name type="scientific">Xiphophorus maculatus</name>
    <name type="common">Southern platyfish</name>
    <name type="synonym">Platypoecilus maculatus</name>
    <dbReference type="NCBI Taxonomy" id="8083"/>
    <lineage>
        <taxon>Eukaryota</taxon>
        <taxon>Metazoa</taxon>
        <taxon>Chordata</taxon>
        <taxon>Craniata</taxon>
        <taxon>Vertebrata</taxon>
        <taxon>Euteleostomi</taxon>
        <taxon>Actinopterygii</taxon>
        <taxon>Neopterygii</taxon>
        <taxon>Teleostei</taxon>
        <taxon>Neoteleostei</taxon>
        <taxon>Acanthomorphata</taxon>
        <taxon>Ovalentaria</taxon>
        <taxon>Atherinomorphae</taxon>
        <taxon>Cyprinodontiformes</taxon>
        <taxon>Poeciliidae</taxon>
        <taxon>Poeciliinae</taxon>
        <taxon>Xiphophorus</taxon>
    </lineage>
</organism>
<dbReference type="OMA" id="STYCLLA"/>
<keyword evidence="2" id="KW-0472">Membrane</keyword>